<proteinExistence type="predicted"/>
<dbReference type="Proteomes" id="UP001472677">
    <property type="component" value="Unassembled WGS sequence"/>
</dbReference>
<dbReference type="EMBL" id="JBBPBM010000004">
    <property type="protein sequence ID" value="KAK8589992.1"/>
    <property type="molecule type" value="Genomic_DNA"/>
</dbReference>
<name>A0ABR2G0W7_9ROSI</name>
<accession>A0ABR2G0W7</accession>
<comment type="caution">
    <text evidence="1">The sequence shown here is derived from an EMBL/GenBank/DDBJ whole genome shotgun (WGS) entry which is preliminary data.</text>
</comment>
<keyword evidence="2" id="KW-1185">Reference proteome</keyword>
<organism evidence="1 2">
    <name type="scientific">Hibiscus sabdariffa</name>
    <name type="common">roselle</name>
    <dbReference type="NCBI Taxonomy" id="183260"/>
    <lineage>
        <taxon>Eukaryota</taxon>
        <taxon>Viridiplantae</taxon>
        <taxon>Streptophyta</taxon>
        <taxon>Embryophyta</taxon>
        <taxon>Tracheophyta</taxon>
        <taxon>Spermatophyta</taxon>
        <taxon>Magnoliopsida</taxon>
        <taxon>eudicotyledons</taxon>
        <taxon>Gunneridae</taxon>
        <taxon>Pentapetalae</taxon>
        <taxon>rosids</taxon>
        <taxon>malvids</taxon>
        <taxon>Malvales</taxon>
        <taxon>Malvaceae</taxon>
        <taxon>Malvoideae</taxon>
        <taxon>Hibiscus</taxon>
    </lineage>
</organism>
<sequence>MLFEDDDLLGPASIVVSVECIRRGDSRCGLDKLAGGGEGSRAVGWINMVSSKSDVDEDARSLGCEMGVIGERTRKPGIGQAQGL</sequence>
<gene>
    <name evidence="1" type="ORF">V6N12_024378</name>
</gene>
<evidence type="ECO:0000313" key="2">
    <source>
        <dbReference type="Proteomes" id="UP001472677"/>
    </source>
</evidence>
<evidence type="ECO:0000313" key="1">
    <source>
        <dbReference type="EMBL" id="KAK8589992.1"/>
    </source>
</evidence>
<reference evidence="1 2" key="1">
    <citation type="journal article" date="2024" name="G3 (Bethesda)">
        <title>Genome assembly of Hibiscus sabdariffa L. provides insights into metabolisms of medicinal natural products.</title>
        <authorList>
            <person name="Kim T."/>
        </authorList>
    </citation>
    <scope>NUCLEOTIDE SEQUENCE [LARGE SCALE GENOMIC DNA]</scope>
    <source>
        <strain evidence="1">TK-2024</strain>
        <tissue evidence="1">Old leaves</tissue>
    </source>
</reference>
<protein>
    <submittedName>
        <fullName evidence="1">Uncharacterized protein</fullName>
    </submittedName>
</protein>